<feature type="transmembrane region" description="Helical" evidence="1">
    <location>
        <begin position="357"/>
        <end position="379"/>
    </location>
</feature>
<feature type="transmembrane region" description="Helical" evidence="1">
    <location>
        <begin position="263"/>
        <end position="284"/>
    </location>
</feature>
<dbReference type="PANTHER" id="PTHR12250:SF0">
    <property type="entry name" value="GPI ETHANOLAMINE PHOSPHATE TRANSFERASE 1"/>
    <property type="match status" value="1"/>
</dbReference>
<dbReference type="EC" id="2.-.-.-" evidence="1"/>
<feature type="transmembrane region" description="Helical" evidence="1">
    <location>
        <begin position="333"/>
        <end position="350"/>
    </location>
</feature>
<reference evidence="3" key="1">
    <citation type="journal article" date="2019" name="bioRxiv">
        <title>The Genome of the Zebra Mussel, Dreissena polymorpha: A Resource for Invasive Species Research.</title>
        <authorList>
            <person name="McCartney M.A."/>
            <person name="Auch B."/>
            <person name="Kono T."/>
            <person name="Mallez S."/>
            <person name="Zhang Y."/>
            <person name="Obille A."/>
            <person name="Becker A."/>
            <person name="Abrahante J.E."/>
            <person name="Garbe J."/>
            <person name="Badalamenti J.P."/>
            <person name="Herman A."/>
            <person name="Mangelson H."/>
            <person name="Liachko I."/>
            <person name="Sullivan S."/>
            <person name="Sone E.D."/>
            <person name="Koren S."/>
            <person name="Silverstein K.A.T."/>
            <person name="Beckman K.B."/>
            <person name="Gohl D.M."/>
        </authorList>
    </citation>
    <scope>NUCLEOTIDE SEQUENCE</scope>
    <source>
        <strain evidence="3">Duluth1</strain>
        <tissue evidence="3">Whole animal</tissue>
    </source>
</reference>
<comment type="similarity">
    <text evidence="1">Belongs to the PIGG/PIGN/PIGO family. PIGN subfamily.</text>
</comment>
<feature type="domain" description="GPI ethanolamine phosphate transferase 1 C-terminal" evidence="2">
    <location>
        <begin position="89"/>
        <end position="375"/>
    </location>
</feature>
<dbReference type="EMBL" id="JAIWYP010000001">
    <property type="protein sequence ID" value="KAH3894035.1"/>
    <property type="molecule type" value="Genomic_DNA"/>
</dbReference>
<keyword evidence="1" id="KW-0808">Transferase</keyword>
<evidence type="ECO:0000313" key="4">
    <source>
        <dbReference type="Proteomes" id="UP000828390"/>
    </source>
</evidence>
<comment type="subcellular location">
    <subcellularLocation>
        <location evidence="1">Endoplasmic reticulum membrane</location>
        <topology evidence="1">Multi-pass membrane protein</topology>
    </subcellularLocation>
</comment>
<dbReference type="InterPro" id="IPR017852">
    <property type="entry name" value="GPI_EtnP_transferase_1_C"/>
</dbReference>
<feature type="transmembrane region" description="Helical" evidence="1">
    <location>
        <begin position="102"/>
        <end position="122"/>
    </location>
</feature>
<dbReference type="Proteomes" id="UP000828390">
    <property type="component" value="Unassembled WGS sequence"/>
</dbReference>
<protein>
    <recommendedName>
        <fullName evidence="1">GPI ethanolamine phosphate transferase 1</fullName>
        <ecNumber evidence="1">2.-.-.-</ecNumber>
    </recommendedName>
</protein>
<dbReference type="Pfam" id="PF04987">
    <property type="entry name" value="PigN"/>
    <property type="match status" value="1"/>
</dbReference>
<proteinExistence type="inferred from homology"/>
<feature type="transmembrane region" description="Helical" evidence="1">
    <location>
        <begin position="296"/>
        <end position="313"/>
    </location>
</feature>
<keyword evidence="4" id="KW-1185">Reference proteome</keyword>
<evidence type="ECO:0000313" key="3">
    <source>
        <dbReference type="EMBL" id="KAH3894035.1"/>
    </source>
</evidence>
<keyword evidence="1" id="KW-0472">Membrane</keyword>
<dbReference type="GO" id="GO:0051377">
    <property type="term" value="F:mannose-ethanolamine phosphotransferase activity"/>
    <property type="evidence" value="ECO:0007669"/>
    <property type="project" value="UniProtKB-UniRule"/>
</dbReference>
<reference evidence="3" key="2">
    <citation type="submission" date="2020-11" db="EMBL/GenBank/DDBJ databases">
        <authorList>
            <person name="McCartney M.A."/>
            <person name="Auch B."/>
            <person name="Kono T."/>
            <person name="Mallez S."/>
            <person name="Becker A."/>
            <person name="Gohl D.M."/>
            <person name="Silverstein K.A.T."/>
            <person name="Koren S."/>
            <person name="Bechman K.B."/>
            <person name="Herman A."/>
            <person name="Abrahante J.E."/>
            <person name="Garbe J."/>
        </authorList>
    </citation>
    <scope>NUCLEOTIDE SEQUENCE</scope>
    <source>
        <strain evidence="3">Duluth1</strain>
        <tissue evidence="3">Whole animal</tissue>
    </source>
</reference>
<dbReference type="PANTHER" id="PTHR12250">
    <property type="entry name" value="PHOSPHATIDYLINOSITOL GLYCAN, CLASS N"/>
    <property type="match status" value="1"/>
</dbReference>
<evidence type="ECO:0000259" key="2">
    <source>
        <dbReference type="Pfam" id="PF04987"/>
    </source>
</evidence>
<accession>A0A9D4NEN8</accession>
<keyword evidence="1" id="KW-1133">Transmembrane helix</keyword>
<keyword evidence="1" id="KW-0337">GPI-anchor biosynthesis</keyword>
<comment type="pathway">
    <text evidence="1">Glycolipid biosynthesis; glycosylphosphatidylinositol-anchor biosynthesis.</text>
</comment>
<comment type="function">
    <text evidence="1">Ethanolamine phosphate transferase involved in glycosylphosphatidylinositol-anchor biosynthesis. Transfers ethanolamine phosphate to the first alpha-1,4-linked mannose of the glycosylphosphatidylinositol precursor of GPI-anchor.</text>
</comment>
<dbReference type="GO" id="GO:0006506">
    <property type="term" value="P:GPI anchor biosynthetic process"/>
    <property type="evidence" value="ECO:0007669"/>
    <property type="project" value="UniProtKB-KW"/>
</dbReference>
<keyword evidence="1" id="KW-0812">Transmembrane</keyword>
<dbReference type="GO" id="GO:0005789">
    <property type="term" value="C:endoplasmic reticulum membrane"/>
    <property type="evidence" value="ECO:0007669"/>
    <property type="project" value="UniProtKB-SubCell"/>
</dbReference>
<keyword evidence="1" id="KW-0256">Endoplasmic reticulum</keyword>
<evidence type="ECO:0000256" key="1">
    <source>
        <dbReference type="RuleBase" id="RU367138"/>
    </source>
</evidence>
<comment type="caution">
    <text evidence="3">The sequence shown here is derived from an EMBL/GenBank/DDBJ whole genome shotgun (WGS) entry which is preliminary data.</text>
</comment>
<feature type="non-terminal residue" evidence="3">
    <location>
        <position position="1"/>
    </location>
</feature>
<sequence>MPVPDNMFNLTDHEMAEMMFANLKQLLNQVRAMNAERQKRSIKFAFSPFLPLSPNNMVSIVSHITQLIADKQYKTATEEIKSAISLSLKGIRYYTTYDRNSLWFAVVSGYLGWMVYIVSLIYEDQDNLNVPNQGTQLSRRYKGMIVLFFFLLSISTFVVLYVQHVVWTNFIYILLPCPIWLAVCLRFDIYKQIVGWISSIGPHVPYLMMTFIGLQGCVLGFYYKQVMTVPMFVFAVWPWIAKRDQLEQAIGLFPLIPVGTRELQFDLVVFGGVVAVLTACLVIRSFAKRQLARRKLFLIYGFQIVMMIVAIVIMRHTASLAAHDKRTPLVSQIISWIILVIGILEPFIVTTDIKCRLFAIALGWMAPYILLCISYPFYIPYAVQF</sequence>
<gene>
    <name evidence="3" type="ORF">DPMN_018192</name>
</gene>
<comment type="caution">
    <text evidence="1">Lacks conserved residue(s) required for the propagation of feature annotation.</text>
</comment>
<feature type="transmembrane region" description="Helical" evidence="1">
    <location>
        <begin position="143"/>
        <end position="161"/>
    </location>
</feature>
<dbReference type="InterPro" id="IPR007070">
    <property type="entry name" value="GPI_EtnP_transferase_1"/>
</dbReference>
<dbReference type="AlphaFoldDB" id="A0A9D4NEN8"/>
<organism evidence="3 4">
    <name type="scientific">Dreissena polymorpha</name>
    <name type="common">Zebra mussel</name>
    <name type="synonym">Mytilus polymorpha</name>
    <dbReference type="NCBI Taxonomy" id="45954"/>
    <lineage>
        <taxon>Eukaryota</taxon>
        <taxon>Metazoa</taxon>
        <taxon>Spiralia</taxon>
        <taxon>Lophotrochozoa</taxon>
        <taxon>Mollusca</taxon>
        <taxon>Bivalvia</taxon>
        <taxon>Autobranchia</taxon>
        <taxon>Heteroconchia</taxon>
        <taxon>Euheterodonta</taxon>
        <taxon>Imparidentia</taxon>
        <taxon>Neoheterodontei</taxon>
        <taxon>Myida</taxon>
        <taxon>Dreissenoidea</taxon>
        <taxon>Dreissenidae</taxon>
        <taxon>Dreissena</taxon>
    </lineage>
</organism>
<feature type="transmembrane region" description="Helical" evidence="1">
    <location>
        <begin position="167"/>
        <end position="185"/>
    </location>
</feature>
<name>A0A9D4NEN8_DREPO</name>